<dbReference type="OrthoDB" id="436496at2759"/>
<dbReference type="GeneID" id="37268471"/>
<organism evidence="1 2">
    <name type="scientific">Tilletiopsis washingtonensis</name>
    <dbReference type="NCBI Taxonomy" id="58919"/>
    <lineage>
        <taxon>Eukaryota</taxon>
        <taxon>Fungi</taxon>
        <taxon>Dikarya</taxon>
        <taxon>Basidiomycota</taxon>
        <taxon>Ustilaginomycotina</taxon>
        <taxon>Exobasidiomycetes</taxon>
        <taxon>Entylomatales</taxon>
        <taxon>Entylomatales incertae sedis</taxon>
        <taxon>Tilletiopsis</taxon>
    </lineage>
</organism>
<dbReference type="RefSeq" id="XP_025597830.1">
    <property type="nucleotide sequence ID" value="XM_025740927.1"/>
</dbReference>
<reference evidence="1 2" key="1">
    <citation type="journal article" date="2018" name="Mol. Biol. Evol.">
        <title>Broad Genomic Sampling Reveals a Smut Pathogenic Ancestry of the Fungal Clade Ustilaginomycotina.</title>
        <authorList>
            <person name="Kijpornyongpan T."/>
            <person name="Mondo S.J."/>
            <person name="Barry K."/>
            <person name="Sandor L."/>
            <person name="Lee J."/>
            <person name="Lipzen A."/>
            <person name="Pangilinan J."/>
            <person name="LaButti K."/>
            <person name="Hainaut M."/>
            <person name="Henrissat B."/>
            <person name="Grigoriev I.V."/>
            <person name="Spatafora J.W."/>
            <person name="Aime M.C."/>
        </authorList>
    </citation>
    <scope>NUCLEOTIDE SEQUENCE [LARGE SCALE GENOMIC DNA]</scope>
    <source>
        <strain evidence="1 2">MCA 4186</strain>
    </source>
</reference>
<dbReference type="Proteomes" id="UP000245946">
    <property type="component" value="Unassembled WGS sequence"/>
</dbReference>
<dbReference type="AlphaFoldDB" id="A0A316Z7K2"/>
<keyword evidence="2" id="KW-1185">Reference proteome</keyword>
<accession>A0A316Z7K2</accession>
<proteinExistence type="predicted"/>
<sequence>MPEQIRAWHAGELAAQQARGYEDAVWGQYEALEPGLPNSMRPFLEQLPFLPLTTLDDAGRPWGSLLMLDGSAGFLMPRPDDSGEDEEHGVVVRARVPQDTPLRQALARAEGKQEVLCAAVGVMLHNRRRNKFEGRLVDVKQLEEDVVEFTIDHTSTMGNCPKYINLRQLVKSDARPRRAINEPQPALGSALPSDLVAVVQEAELVFLHTKHTGSSGGYHADPSRLGCNLRGGPRGFLRSYFDEKRARTAVVLPDWSGNRMLQSFGNVSHDGVAGISIPQWGMRTSRGDSTTRILHLTGDAEVLAGGASSAVIKGVAGCMILWITGWNVIEGLPLVIEARHAELRAREAGVEVDDQMLLDASIGWSPYNPPVRYLVSERPSTLLAQAATKGAAPPQATLVKAAFASEQIATFTWLVERKYADAWAAGKHLIVDAHEALDTRVKMYQHMSFARGGEKDLNDDGVRSWTISASRPSSEVEGTTELDVTLRRTPRGGVTPGLFARGKRMVEGQAAGAPLVLPLLGIEGEMLLPAAGSAAQEEERQAKTLAYFVAGIGITPLLAHLPELRARSGAQGETFHVLVVLATRAADAETMLQLLHTALASPRPPQAGEAAGQLDVQVHMLVGASEATPALSSSSSDSAINLCLHTHVDVRLSPDSLLDASPSATAGEEGAFVLPAADAQRLRLADAVFLCGPPRFEGVARAALRKAGVDATRVRSESFSF</sequence>
<evidence type="ECO:0000313" key="2">
    <source>
        <dbReference type="Proteomes" id="UP000245946"/>
    </source>
</evidence>
<gene>
    <name evidence="1" type="ORF">FA09DRAFT_319168</name>
</gene>
<evidence type="ECO:0008006" key="3">
    <source>
        <dbReference type="Google" id="ProtNLM"/>
    </source>
</evidence>
<dbReference type="InterPro" id="IPR039261">
    <property type="entry name" value="FNR_nucleotide-bd"/>
</dbReference>
<name>A0A316Z7K2_9BASI</name>
<dbReference type="SUPFAM" id="SSF52343">
    <property type="entry name" value="Ferredoxin reductase-like, C-terminal NADP-linked domain"/>
    <property type="match status" value="1"/>
</dbReference>
<dbReference type="EMBL" id="KZ819294">
    <property type="protein sequence ID" value="PWN97551.1"/>
    <property type="molecule type" value="Genomic_DNA"/>
</dbReference>
<dbReference type="Gene3D" id="3.40.50.80">
    <property type="entry name" value="Nucleotide-binding domain of ferredoxin-NADP reductase (FNR) module"/>
    <property type="match status" value="1"/>
</dbReference>
<dbReference type="STRING" id="58919.A0A316Z7K2"/>
<dbReference type="PANTHER" id="PTHR42815:SF2">
    <property type="entry name" value="FAD-BINDING, PUTATIVE (AFU_ORTHOLOGUE AFUA_6G07600)-RELATED"/>
    <property type="match status" value="1"/>
</dbReference>
<evidence type="ECO:0000313" key="1">
    <source>
        <dbReference type="EMBL" id="PWN97551.1"/>
    </source>
</evidence>
<dbReference type="PANTHER" id="PTHR42815">
    <property type="entry name" value="FAD-BINDING, PUTATIVE (AFU_ORTHOLOGUE AFUA_6G07600)-RELATED"/>
    <property type="match status" value="1"/>
</dbReference>
<protein>
    <recommendedName>
        <fullName evidence="3">FAD-binding FR-type domain-containing protein</fullName>
    </recommendedName>
</protein>